<sequence>EMRSRIIKEKRWELAFEEQLYFEELRWGVWKEDKFTGNGLFEIWGEPVYSYGWGGDKYLHWPIPSKEKEMNTNLVQNEGWN</sequence>
<feature type="domain" description="RagB/SusD" evidence="6">
    <location>
        <begin position="1"/>
        <end position="80"/>
    </location>
</feature>
<dbReference type="InterPro" id="IPR012944">
    <property type="entry name" value="SusD_RagB_dom"/>
</dbReference>
<evidence type="ECO:0000259" key="6">
    <source>
        <dbReference type="Pfam" id="PF07980"/>
    </source>
</evidence>
<comment type="similarity">
    <text evidence="2">Belongs to the SusD family.</text>
</comment>
<dbReference type="Pfam" id="PF07980">
    <property type="entry name" value="SusD_RagB"/>
    <property type="match status" value="1"/>
</dbReference>
<reference evidence="7" key="1">
    <citation type="submission" date="2020-10" db="EMBL/GenBank/DDBJ databases">
        <authorList>
            <person name="Gilroy R."/>
        </authorList>
    </citation>
    <scope>NUCLEOTIDE SEQUENCE</scope>
    <source>
        <strain evidence="7">20514</strain>
    </source>
</reference>
<keyword evidence="3" id="KW-0732">Signal</keyword>
<feature type="non-terminal residue" evidence="7">
    <location>
        <position position="1"/>
    </location>
</feature>
<name>A0A9D9HB75_9BACT</name>
<dbReference type="Proteomes" id="UP000810252">
    <property type="component" value="Unassembled WGS sequence"/>
</dbReference>
<dbReference type="Gene3D" id="1.25.40.390">
    <property type="match status" value="1"/>
</dbReference>
<dbReference type="AlphaFoldDB" id="A0A9D9HB75"/>
<evidence type="ECO:0000256" key="1">
    <source>
        <dbReference type="ARBA" id="ARBA00004442"/>
    </source>
</evidence>
<proteinExistence type="inferred from homology"/>
<keyword evidence="5" id="KW-0998">Cell outer membrane</keyword>
<evidence type="ECO:0000313" key="7">
    <source>
        <dbReference type="EMBL" id="MBO8447750.1"/>
    </source>
</evidence>
<evidence type="ECO:0000256" key="3">
    <source>
        <dbReference type="ARBA" id="ARBA00022729"/>
    </source>
</evidence>
<dbReference type="GO" id="GO:0009279">
    <property type="term" value="C:cell outer membrane"/>
    <property type="evidence" value="ECO:0007669"/>
    <property type="project" value="UniProtKB-SubCell"/>
</dbReference>
<evidence type="ECO:0000256" key="5">
    <source>
        <dbReference type="ARBA" id="ARBA00023237"/>
    </source>
</evidence>
<protein>
    <submittedName>
        <fullName evidence="7">RagB/SusD family nutrient uptake outer membrane protein</fullName>
    </submittedName>
</protein>
<reference evidence="7" key="2">
    <citation type="journal article" date="2021" name="PeerJ">
        <title>Extensive microbial diversity within the chicken gut microbiome revealed by metagenomics and culture.</title>
        <authorList>
            <person name="Gilroy R."/>
            <person name="Ravi A."/>
            <person name="Getino M."/>
            <person name="Pursley I."/>
            <person name="Horton D.L."/>
            <person name="Alikhan N.F."/>
            <person name="Baker D."/>
            <person name="Gharbi K."/>
            <person name="Hall N."/>
            <person name="Watson M."/>
            <person name="Adriaenssens E.M."/>
            <person name="Foster-Nyarko E."/>
            <person name="Jarju S."/>
            <person name="Secka A."/>
            <person name="Antonio M."/>
            <person name="Oren A."/>
            <person name="Chaudhuri R.R."/>
            <person name="La Ragione R."/>
            <person name="Hildebrand F."/>
            <person name="Pallen M.J."/>
        </authorList>
    </citation>
    <scope>NUCLEOTIDE SEQUENCE</scope>
    <source>
        <strain evidence="7">20514</strain>
    </source>
</reference>
<comment type="subcellular location">
    <subcellularLocation>
        <location evidence="1">Cell outer membrane</location>
    </subcellularLocation>
</comment>
<evidence type="ECO:0000256" key="2">
    <source>
        <dbReference type="ARBA" id="ARBA00006275"/>
    </source>
</evidence>
<accession>A0A9D9HB75</accession>
<comment type="caution">
    <text evidence="7">The sequence shown here is derived from an EMBL/GenBank/DDBJ whole genome shotgun (WGS) entry which is preliminary data.</text>
</comment>
<dbReference type="InterPro" id="IPR011990">
    <property type="entry name" value="TPR-like_helical_dom_sf"/>
</dbReference>
<evidence type="ECO:0000313" key="8">
    <source>
        <dbReference type="Proteomes" id="UP000810252"/>
    </source>
</evidence>
<organism evidence="7 8">
    <name type="scientific">Candidatus Cryptobacteroides merdigallinarum</name>
    <dbReference type="NCBI Taxonomy" id="2840770"/>
    <lineage>
        <taxon>Bacteria</taxon>
        <taxon>Pseudomonadati</taxon>
        <taxon>Bacteroidota</taxon>
        <taxon>Bacteroidia</taxon>
        <taxon>Bacteroidales</taxon>
        <taxon>Candidatus Cryptobacteroides</taxon>
    </lineage>
</organism>
<keyword evidence="4" id="KW-0472">Membrane</keyword>
<dbReference type="SUPFAM" id="SSF48452">
    <property type="entry name" value="TPR-like"/>
    <property type="match status" value="1"/>
</dbReference>
<dbReference type="EMBL" id="JADIMQ010000008">
    <property type="protein sequence ID" value="MBO8447750.1"/>
    <property type="molecule type" value="Genomic_DNA"/>
</dbReference>
<gene>
    <name evidence="7" type="ORF">IAC29_00575</name>
</gene>
<evidence type="ECO:0000256" key="4">
    <source>
        <dbReference type="ARBA" id="ARBA00023136"/>
    </source>
</evidence>